<evidence type="ECO:0000256" key="7">
    <source>
        <dbReference type="ARBA" id="ARBA00022692"/>
    </source>
</evidence>
<keyword evidence="20" id="KW-0539">Nucleus</keyword>
<evidence type="ECO:0000256" key="12">
    <source>
        <dbReference type="ARBA" id="ARBA00023034"/>
    </source>
</evidence>
<keyword evidence="6" id="KW-0597">Phosphoprotein</keyword>
<dbReference type="Gene3D" id="4.10.280.10">
    <property type="entry name" value="Helix-loop-helix DNA-binding domain"/>
    <property type="match status" value="1"/>
</dbReference>
<evidence type="ECO:0000259" key="31">
    <source>
        <dbReference type="PROSITE" id="PS50888"/>
    </source>
</evidence>
<evidence type="ECO:0000256" key="14">
    <source>
        <dbReference type="ARBA" id="ARBA00023125"/>
    </source>
</evidence>
<accession>A0A452TED1</accession>
<keyword evidence="21" id="KW-0968">Cytoplasmic vesicle</keyword>
<reference evidence="32" key="1">
    <citation type="submission" date="2019-03" db="UniProtKB">
        <authorList>
            <consortium name="Ensembl"/>
        </authorList>
    </citation>
    <scope>IDENTIFICATION</scope>
</reference>
<dbReference type="PANTHER" id="PTHR46062:SF2">
    <property type="entry name" value="STEROL REGULATORY ELEMENT-BINDING PROTEIN 1"/>
    <property type="match status" value="1"/>
</dbReference>
<evidence type="ECO:0000256" key="2">
    <source>
        <dbReference type="ARBA" id="ARBA00004477"/>
    </source>
</evidence>
<evidence type="ECO:0000256" key="29">
    <source>
        <dbReference type="SAM" id="Coils"/>
    </source>
</evidence>
<dbReference type="PANTHER" id="PTHR46062">
    <property type="entry name" value="STEROL REGULATORY ELEMENT-BINDING PROTEIN"/>
    <property type="match status" value="1"/>
</dbReference>
<evidence type="ECO:0000313" key="32">
    <source>
        <dbReference type="Ensembl" id="ENSUMAP00000006443"/>
    </source>
</evidence>
<sequence>MKTDMAGTVKAAGIGSLAPGTAVQTAPLQTLVSGGTILATVPLVVDAEKLPINRLAAGGKAPGSAQSRGEKRTAHNAIEKRYRSSINDKIIELKDLVVGTEAKLNKSAVLRKAIDYIRFLQQSNQKLKQENLSLRSAAQKSKSLKDLVSACGSGGNTDVPMGGMKPEVVDTLSPPPSDAGSPSQSSPLSLGGRSSGSGGSGSDSEPDSPVFEDSQVGPCHVPPCLCPLNI</sequence>
<dbReference type="SMART" id="SM00353">
    <property type="entry name" value="HLH"/>
    <property type="match status" value="1"/>
</dbReference>
<evidence type="ECO:0000256" key="22">
    <source>
        <dbReference type="ARBA" id="ARBA00038460"/>
    </source>
</evidence>
<dbReference type="InterPro" id="IPR011598">
    <property type="entry name" value="bHLH_dom"/>
</dbReference>
<keyword evidence="29" id="KW-0175">Coiled coil</keyword>
<dbReference type="GO" id="GO:0000978">
    <property type="term" value="F:RNA polymerase II cis-regulatory region sequence-specific DNA binding"/>
    <property type="evidence" value="ECO:0007669"/>
    <property type="project" value="TreeGrafter"/>
</dbReference>
<dbReference type="GO" id="GO:0005634">
    <property type="term" value="C:nucleus"/>
    <property type="evidence" value="ECO:0007669"/>
    <property type="project" value="UniProtKB-SubCell"/>
</dbReference>
<keyword evidence="19" id="KW-0753">Steroid metabolism</keyword>
<dbReference type="GO" id="GO:0000981">
    <property type="term" value="F:DNA-binding transcription factor activity, RNA polymerase II-specific"/>
    <property type="evidence" value="ECO:0007669"/>
    <property type="project" value="TreeGrafter"/>
</dbReference>
<comment type="subcellular location">
    <subcellularLocation>
        <location evidence="3">Cytoplasmic vesicle</location>
        <location evidence="3">COPII-coated vesicle membrane</location>
        <topology evidence="3">Multi-pass membrane protein</topology>
    </subcellularLocation>
    <subcellularLocation>
        <location evidence="2">Endoplasmic reticulum membrane</location>
        <topology evidence="2">Multi-pass membrane protein</topology>
    </subcellularLocation>
    <subcellularLocation>
        <location evidence="4">Golgi apparatus membrane</location>
        <topology evidence="4">Multi-pass membrane protein</topology>
    </subcellularLocation>
    <subcellularLocation>
        <location evidence="1">Nucleus</location>
    </subcellularLocation>
</comment>
<keyword evidence="17" id="KW-0804">Transcription</keyword>
<feature type="compositionally biased region" description="Low complexity" evidence="30">
    <location>
        <begin position="178"/>
        <end position="192"/>
    </location>
</feature>
<dbReference type="OMA" id="HKSSECW"/>
<evidence type="ECO:0000256" key="13">
    <source>
        <dbReference type="ARBA" id="ARBA00023098"/>
    </source>
</evidence>
<evidence type="ECO:0000256" key="4">
    <source>
        <dbReference type="ARBA" id="ARBA00004653"/>
    </source>
</evidence>
<dbReference type="SUPFAM" id="SSF47459">
    <property type="entry name" value="HLH, helix-loop-helix DNA-binding domain"/>
    <property type="match status" value="1"/>
</dbReference>
<name>A0A452TED1_URSMA</name>
<feature type="coiled-coil region" evidence="29">
    <location>
        <begin position="110"/>
        <end position="140"/>
    </location>
</feature>
<keyword evidence="8" id="KW-0256">Endoplasmic reticulum</keyword>
<evidence type="ECO:0000256" key="11">
    <source>
        <dbReference type="ARBA" id="ARBA00023015"/>
    </source>
</evidence>
<dbReference type="InterPro" id="IPR036638">
    <property type="entry name" value="HLH_DNA-bd_sf"/>
</dbReference>
<dbReference type="AlphaFoldDB" id="A0A452TED1"/>
<comment type="subunit">
    <text evidence="27">Efficient DNA binding of the soluble transcription factor fragment requires dimerization with another bHLH protein. Interacts with CEBPA, the interaction produces a transcriptional synergy. Interacts with LMNA.</text>
</comment>
<keyword evidence="18" id="KW-1207">Sterol metabolism</keyword>
<feature type="domain" description="BHLH" evidence="31">
    <location>
        <begin position="70"/>
        <end position="120"/>
    </location>
</feature>
<evidence type="ECO:0000256" key="9">
    <source>
        <dbReference type="ARBA" id="ARBA00022843"/>
    </source>
</evidence>
<evidence type="ECO:0000256" key="17">
    <source>
        <dbReference type="ARBA" id="ARBA00023163"/>
    </source>
</evidence>
<dbReference type="CDD" id="cd18921">
    <property type="entry name" value="bHLHzip_SREBP1"/>
    <property type="match status" value="1"/>
</dbReference>
<evidence type="ECO:0000256" key="23">
    <source>
        <dbReference type="ARBA" id="ARBA00039749"/>
    </source>
</evidence>
<evidence type="ECO:0000256" key="1">
    <source>
        <dbReference type="ARBA" id="ARBA00004123"/>
    </source>
</evidence>
<dbReference type="GO" id="GO:0008203">
    <property type="term" value="P:cholesterol metabolic process"/>
    <property type="evidence" value="ECO:0007669"/>
    <property type="project" value="UniProtKB-KW"/>
</dbReference>
<keyword evidence="11" id="KW-0805">Transcription regulation</keyword>
<dbReference type="GO" id="GO:0046983">
    <property type="term" value="F:protein dimerization activity"/>
    <property type="evidence" value="ECO:0007669"/>
    <property type="project" value="InterPro"/>
</dbReference>
<keyword evidence="15" id="KW-0472">Membrane</keyword>
<dbReference type="GO" id="GO:0005789">
    <property type="term" value="C:endoplasmic reticulum membrane"/>
    <property type="evidence" value="ECO:0007669"/>
    <property type="project" value="UniProtKB-SubCell"/>
</dbReference>
<evidence type="ECO:0000256" key="5">
    <source>
        <dbReference type="ARBA" id="ARBA00022548"/>
    </source>
</evidence>
<keyword evidence="9" id="KW-0832">Ubl conjugation</keyword>
<evidence type="ECO:0000256" key="28">
    <source>
        <dbReference type="ARBA" id="ARBA00049702"/>
    </source>
</evidence>
<evidence type="ECO:0000256" key="26">
    <source>
        <dbReference type="ARBA" id="ARBA00045371"/>
    </source>
</evidence>
<keyword evidence="12" id="KW-0333">Golgi apparatus</keyword>
<keyword evidence="14" id="KW-0238">DNA-binding</keyword>
<proteinExistence type="inferred from homology"/>
<feature type="region of interest" description="Disordered" evidence="30">
    <location>
        <begin position="151"/>
        <end position="222"/>
    </location>
</feature>
<keyword evidence="10" id="KW-1133">Transmembrane helix</keyword>
<comment type="function">
    <text evidence="25">Precursor of the transcription factor form (Processed sterol regulatory element-binding protein 1), which is embedded in the endoplasmic reticulum membrane. Low sterol concentrations promote processing of this form, releasing the transcription factor form that translocates into the nucleus and activates transcription of genes involved in cholesterol biosynthesis and lipid homeostasis.</text>
</comment>
<evidence type="ECO:0000256" key="8">
    <source>
        <dbReference type="ARBA" id="ARBA00022824"/>
    </source>
</evidence>
<feature type="region of interest" description="Disordered" evidence="30">
    <location>
        <begin position="57"/>
        <end position="76"/>
    </location>
</feature>
<comment type="function">
    <text evidence="26">Key transcription factor that regulates expression of genes involved in cholesterol biosynthesis and lipid homeostasis. Binds to the sterol regulatory element 1 (SRE-1) (5'-ATCACCCCAC-3'). Has dual sequence specificity binding to both an E-box motif (5'-ATCACGTGA-3') and to SRE-1 (5'-ATCACCCCAC-3'). Regulates the promoters of genes involved in cholesterol biosynthesis and the LDL receptor (LDLR) pathway of sterol regulation.</text>
</comment>
<comment type="similarity">
    <text evidence="22">Belongs to the SREBP family.</text>
</comment>
<keyword evidence="5" id="KW-0153">Cholesterol metabolism</keyword>
<comment type="subunit">
    <text evidence="28">Forms a tight complex with SCAP, the SCAP-SREBP complex, in the endoplasmic reticulum membrane and the Golgi apparatus. Interacts with PAQR3; the interaction anchors the SCAP-SREBP complex to the Golgi apparatus in low cholesterol conditions.</text>
</comment>
<organism evidence="32">
    <name type="scientific">Ursus maritimus</name>
    <name type="common">Polar bear</name>
    <name type="synonym">Thalarctos maritimus</name>
    <dbReference type="NCBI Taxonomy" id="29073"/>
    <lineage>
        <taxon>Eukaryota</taxon>
        <taxon>Metazoa</taxon>
        <taxon>Chordata</taxon>
        <taxon>Craniata</taxon>
        <taxon>Vertebrata</taxon>
        <taxon>Euteleostomi</taxon>
        <taxon>Mammalia</taxon>
        <taxon>Eutheria</taxon>
        <taxon>Laurasiatheria</taxon>
        <taxon>Carnivora</taxon>
        <taxon>Caniformia</taxon>
        <taxon>Ursidae</taxon>
        <taxon>Ursus</taxon>
    </lineage>
</organism>
<evidence type="ECO:0000256" key="19">
    <source>
        <dbReference type="ARBA" id="ARBA00023221"/>
    </source>
</evidence>
<keyword evidence="13" id="KW-0443">Lipid metabolism</keyword>
<protein>
    <recommendedName>
        <fullName evidence="23">Sterol regulatory element-binding protein 1</fullName>
    </recommendedName>
    <alternativeName>
        <fullName evidence="24">Sterol regulatory element-binding transcription factor 1</fullName>
    </alternativeName>
</protein>
<evidence type="ECO:0000256" key="6">
    <source>
        <dbReference type="ARBA" id="ARBA00022553"/>
    </source>
</evidence>
<dbReference type="Ensembl" id="ENSUMAT00000007756.1">
    <property type="protein sequence ID" value="ENSUMAP00000006443.1"/>
    <property type="gene ID" value="ENSUMAG00000005056.1"/>
</dbReference>
<keyword evidence="16" id="KW-0010">Activator</keyword>
<dbReference type="FunFam" id="4.10.280.10:FF:000016">
    <property type="entry name" value="Sterol regulatory element-binding transcription factor 1"/>
    <property type="match status" value="1"/>
</dbReference>
<dbReference type="GO" id="GO:0000139">
    <property type="term" value="C:Golgi membrane"/>
    <property type="evidence" value="ECO:0007669"/>
    <property type="project" value="UniProtKB-SubCell"/>
</dbReference>
<keyword evidence="7" id="KW-0812">Transmembrane</keyword>
<evidence type="ECO:0000256" key="15">
    <source>
        <dbReference type="ARBA" id="ARBA00023136"/>
    </source>
</evidence>
<dbReference type="GO" id="GO:0012507">
    <property type="term" value="C:ER to Golgi transport vesicle membrane"/>
    <property type="evidence" value="ECO:0007669"/>
    <property type="project" value="UniProtKB-SubCell"/>
</dbReference>
<evidence type="ECO:0000256" key="25">
    <source>
        <dbReference type="ARBA" id="ARBA00045313"/>
    </source>
</evidence>
<dbReference type="PROSITE" id="PS50888">
    <property type="entry name" value="BHLH"/>
    <property type="match status" value="1"/>
</dbReference>
<evidence type="ECO:0000256" key="24">
    <source>
        <dbReference type="ARBA" id="ARBA00042215"/>
    </source>
</evidence>
<evidence type="ECO:0000256" key="27">
    <source>
        <dbReference type="ARBA" id="ARBA00047005"/>
    </source>
</evidence>
<evidence type="ECO:0000256" key="10">
    <source>
        <dbReference type="ARBA" id="ARBA00022989"/>
    </source>
</evidence>
<dbReference type="GeneTree" id="ENSGT00940000159156"/>
<evidence type="ECO:0000256" key="20">
    <source>
        <dbReference type="ARBA" id="ARBA00023242"/>
    </source>
</evidence>
<evidence type="ECO:0000256" key="3">
    <source>
        <dbReference type="ARBA" id="ARBA00004557"/>
    </source>
</evidence>
<evidence type="ECO:0000256" key="16">
    <source>
        <dbReference type="ARBA" id="ARBA00023159"/>
    </source>
</evidence>
<evidence type="ECO:0000256" key="18">
    <source>
        <dbReference type="ARBA" id="ARBA00023166"/>
    </source>
</evidence>
<evidence type="ECO:0000256" key="30">
    <source>
        <dbReference type="SAM" id="MobiDB-lite"/>
    </source>
</evidence>
<evidence type="ECO:0000256" key="21">
    <source>
        <dbReference type="ARBA" id="ARBA00023329"/>
    </source>
</evidence>
<dbReference type="Pfam" id="PF00010">
    <property type="entry name" value="HLH"/>
    <property type="match status" value="1"/>
</dbReference>